<comment type="caution">
    <text evidence="4">The sequence shown here is derived from an EMBL/GenBank/DDBJ whole genome shotgun (WGS) entry which is preliminary data.</text>
</comment>
<dbReference type="PANTHER" id="PTHR30055:SF222">
    <property type="entry name" value="REGULATORY PROTEIN"/>
    <property type="match status" value="1"/>
</dbReference>
<dbReference type="InterPro" id="IPR050109">
    <property type="entry name" value="HTH-type_TetR-like_transc_reg"/>
</dbReference>
<evidence type="ECO:0000259" key="3">
    <source>
        <dbReference type="PROSITE" id="PS50977"/>
    </source>
</evidence>
<dbReference type="Gene3D" id="1.10.357.10">
    <property type="entry name" value="Tetracycline Repressor, domain 2"/>
    <property type="match status" value="1"/>
</dbReference>
<proteinExistence type="predicted"/>
<sequence length="221" mass="25524">MADEMDEWLASLLRLSDEDDKMTDKQIKIIQAAVEIFAEKGYAATSTSEIAQKAGVAEGTIFRHYRTKKDLLISIVTPVMAKLVAPFVLRDFNKVLDSHYEHFEDFLRAVMRNRLDFVVKNAPIIKIMLHEIPFHPELQRQFREKVFPQVADRVVRIVQRFQDRNELVEMPPFALLRMAVSVMAGYILTRSLILPDDDWDDEAEIERAVAFIMHGLTPANH</sequence>
<dbReference type="InterPro" id="IPR036271">
    <property type="entry name" value="Tet_transcr_reg_TetR-rel_C_sf"/>
</dbReference>
<keyword evidence="1 2" id="KW-0238">DNA-binding</keyword>
<gene>
    <name evidence="4" type="ORF">KKP3000_004020</name>
</gene>
<dbReference type="PRINTS" id="PR00455">
    <property type="entry name" value="HTHTETR"/>
</dbReference>
<feature type="domain" description="HTH tetR-type" evidence="3">
    <location>
        <begin position="23"/>
        <end position="83"/>
    </location>
</feature>
<evidence type="ECO:0000256" key="1">
    <source>
        <dbReference type="ARBA" id="ARBA00023125"/>
    </source>
</evidence>
<dbReference type="Proteomes" id="UP001579974">
    <property type="component" value="Unassembled WGS sequence"/>
</dbReference>
<dbReference type="InterPro" id="IPR001647">
    <property type="entry name" value="HTH_TetR"/>
</dbReference>
<dbReference type="RefSeq" id="WP_275474829.1">
    <property type="nucleotide sequence ID" value="NZ_CP162940.1"/>
</dbReference>
<dbReference type="EMBL" id="JBDXSU010000006">
    <property type="protein sequence ID" value="MFB5190549.1"/>
    <property type="molecule type" value="Genomic_DNA"/>
</dbReference>
<protein>
    <submittedName>
        <fullName evidence="4">TetR/AcrR family transcriptional regulator</fullName>
    </submittedName>
</protein>
<dbReference type="SUPFAM" id="SSF48498">
    <property type="entry name" value="Tetracyclin repressor-like, C-terminal domain"/>
    <property type="match status" value="1"/>
</dbReference>
<reference evidence="4 5" key="1">
    <citation type="journal article" date="2024" name="Int. J. Mol. Sci.">
        <title>Exploration of Alicyclobacillus spp. Genome in Search of Antibiotic Resistance.</title>
        <authorList>
            <person name="Bucka-Kolendo J."/>
            <person name="Kiousi D.E."/>
            <person name="Dekowska A."/>
            <person name="Mikolajczuk-Szczyrba A."/>
            <person name="Karadedos D.M."/>
            <person name="Michael P."/>
            <person name="Galanis A."/>
            <person name="Sokolowska B."/>
        </authorList>
    </citation>
    <scope>NUCLEOTIDE SEQUENCE [LARGE SCALE GENOMIC DNA]</scope>
    <source>
        <strain evidence="4 5">KKP 3000</strain>
    </source>
</reference>
<evidence type="ECO:0000313" key="5">
    <source>
        <dbReference type="Proteomes" id="UP001579974"/>
    </source>
</evidence>
<evidence type="ECO:0000313" key="4">
    <source>
        <dbReference type="EMBL" id="MFB5190549.1"/>
    </source>
</evidence>
<dbReference type="InterPro" id="IPR009057">
    <property type="entry name" value="Homeodomain-like_sf"/>
</dbReference>
<dbReference type="SUPFAM" id="SSF46689">
    <property type="entry name" value="Homeodomain-like"/>
    <property type="match status" value="1"/>
</dbReference>
<dbReference type="PANTHER" id="PTHR30055">
    <property type="entry name" value="HTH-TYPE TRANSCRIPTIONAL REGULATOR RUTR"/>
    <property type="match status" value="1"/>
</dbReference>
<name>A0ABV5AE69_9BACL</name>
<feature type="DNA-binding region" description="H-T-H motif" evidence="2">
    <location>
        <begin position="46"/>
        <end position="65"/>
    </location>
</feature>
<organism evidence="4 5">
    <name type="scientific">Alicyclobacillus fastidiosus</name>
    <dbReference type="NCBI Taxonomy" id="392011"/>
    <lineage>
        <taxon>Bacteria</taxon>
        <taxon>Bacillati</taxon>
        <taxon>Bacillota</taxon>
        <taxon>Bacilli</taxon>
        <taxon>Bacillales</taxon>
        <taxon>Alicyclobacillaceae</taxon>
        <taxon>Alicyclobacillus</taxon>
    </lineage>
</organism>
<dbReference type="Gene3D" id="1.10.10.60">
    <property type="entry name" value="Homeodomain-like"/>
    <property type="match status" value="1"/>
</dbReference>
<keyword evidence="5" id="KW-1185">Reference proteome</keyword>
<accession>A0ABV5AE69</accession>
<evidence type="ECO:0000256" key="2">
    <source>
        <dbReference type="PROSITE-ProRule" id="PRU00335"/>
    </source>
</evidence>
<dbReference type="Pfam" id="PF00440">
    <property type="entry name" value="TetR_N"/>
    <property type="match status" value="1"/>
</dbReference>
<dbReference type="PROSITE" id="PS50977">
    <property type="entry name" value="HTH_TETR_2"/>
    <property type="match status" value="1"/>
</dbReference>